<keyword evidence="1" id="KW-0472">Membrane</keyword>
<gene>
    <name evidence="2" type="ORF">EAH_00011740</name>
</gene>
<protein>
    <submittedName>
        <fullName evidence="2">Uncharacterized protein</fullName>
    </submittedName>
</protein>
<keyword evidence="1" id="KW-1133">Transmembrane helix</keyword>
<evidence type="ECO:0000313" key="3">
    <source>
        <dbReference type="Proteomes" id="UP000018050"/>
    </source>
</evidence>
<dbReference type="VEuPathDB" id="ToxoDB:EAH_00011740"/>
<accession>U6GK67</accession>
<reference evidence="2" key="1">
    <citation type="submission" date="2013-10" db="EMBL/GenBank/DDBJ databases">
        <title>Genomic analysis of the causative agents of coccidiosis in chickens.</title>
        <authorList>
            <person name="Reid A.J."/>
            <person name="Blake D."/>
            <person name="Billington K."/>
            <person name="Browne H."/>
            <person name="Dunn M."/>
            <person name="Hung S."/>
            <person name="Kawahara F."/>
            <person name="Miranda-Saavedra D."/>
            <person name="Mourier T."/>
            <person name="Nagra H."/>
            <person name="Otto T.D."/>
            <person name="Rawlings N."/>
            <person name="Sanchez A."/>
            <person name="Sanders M."/>
            <person name="Subramaniam C."/>
            <person name="Tay Y."/>
            <person name="Dear P."/>
            <person name="Doerig C."/>
            <person name="Gruber A."/>
            <person name="Parkinson J."/>
            <person name="Shirley M."/>
            <person name="Wan K.L."/>
            <person name="Berriman M."/>
            <person name="Tomley F."/>
            <person name="Pain A."/>
        </authorList>
    </citation>
    <scope>NUCLEOTIDE SEQUENCE [LARGE SCALE GENOMIC DNA]</scope>
    <source>
        <strain evidence="2">Houghton</strain>
    </source>
</reference>
<dbReference type="Proteomes" id="UP000018050">
    <property type="component" value="Unassembled WGS sequence"/>
</dbReference>
<feature type="transmembrane region" description="Helical" evidence="1">
    <location>
        <begin position="184"/>
        <end position="204"/>
    </location>
</feature>
<keyword evidence="1" id="KW-0812">Transmembrane</keyword>
<dbReference type="GeneID" id="25269244"/>
<proteinExistence type="predicted"/>
<name>U6GK67_EIMAC</name>
<evidence type="ECO:0000313" key="2">
    <source>
        <dbReference type="EMBL" id="CDI79678.1"/>
    </source>
</evidence>
<feature type="transmembrane region" description="Helical" evidence="1">
    <location>
        <begin position="216"/>
        <end position="232"/>
    </location>
</feature>
<reference evidence="2" key="2">
    <citation type="submission" date="2013-10" db="EMBL/GenBank/DDBJ databases">
        <authorList>
            <person name="Aslett M."/>
        </authorList>
    </citation>
    <scope>NUCLEOTIDE SEQUENCE [LARGE SCALE GENOMIC DNA]</scope>
    <source>
        <strain evidence="2">Houghton</strain>
    </source>
</reference>
<organism evidence="2 3">
    <name type="scientific">Eimeria acervulina</name>
    <name type="common">Coccidian parasite</name>
    <dbReference type="NCBI Taxonomy" id="5801"/>
    <lineage>
        <taxon>Eukaryota</taxon>
        <taxon>Sar</taxon>
        <taxon>Alveolata</taxon>
        <taxon>Apicomplexa</taxon>
        <taxon>Conoidasida</taxon>
        <taxon>Coccidia</taxon>
        <taxon>Eucoccidiorida</taxon>
        <taxon>Eimeriorina</taxon>
        <taxon>Eimeriidae</taxon>
        <taxon>Eimeria</taxon>
    </lineage>
</organism>
<dbReference type="RefSeq" id="XP_013250266.1">
    <property type="nucleotide sequence ID" value="XM_013394812.1"/>
</dbReference>
<dbReference type="EMBL" id="HG671062">
    <property type="protein sequence ID" value="CDI79678.1"/>
    <property type="molecule type" value="Genomic_DNA"/>
</dbReference>
<dbReference type="OrthoDB" id="10263961at2759"/>
<sequence>MGASEKSERTHVGRILTSRRRHGYFTLEEIGRKKTYSSSNSRGGSSAQSACATPLGVEFTSLELRLKHVAAIKKLSQTLRHPLHRFWPLKYPVVIDADFLPLYLPHHLGPSTPKTPATVSSSGVTAFSNLRYRAPNAPADSSSSSNGNGGACGWAERTRMLPWRCVPGIHPKDELSVWADIRCLLMQLLVQGSLIWVPVLLVWIWRRYCTTRRRKIIFVVVVLSLIFFPIRPNRHIRKWHGWRNIHRYHRTAAIVEASEMFPPRQPTIFTIFPHGVVPTAPARNS</sequence>
<evidence type="ECO:0000256" key="1">
    <source>
        <dbReference type="SAM" id="Phobius"/>
    </source>
</evidence>
<keyword evidence="3" id="KW-1185">Reference proteome</keyword>
<dbReference type="AlphaFoldDB" id="U6GK67"/>